<evidence type="ECO:0000313" key="2">
    <source>
        <dbReference type="EMBL" id="BAX81848.1"/>
    </source>
</evidence>
<sequence length="151" mass="17952">MKIFRTFEEIIDYAIEKEMDEIEFYSEIANRMDRENMKGLFRNFALEKTARMLRLEKMKDVKTGFDFDEIQDLKIEGSLEDIDHAKNDLSYQDALIIAMKREKAKFKFYLNMAGSALNKECKDTFIALANEEARQKLKIEIEYDEHILLEN</sequence>
<evidence type="ECO:0000313" key="3">
    <source>
        <dbReference type="Proteomes" id="UP000218267"/>
    </source>
</evidence>
<dbReference type="Gene3D" id="1.20.1260.10">
    <property type="match status" value="1"/>
</dbReference>
<dbReference type="RefSeq" id="WP_145957670.1">
    <property type="nucleotide sequence ID" value="NZ_AP018042.1"/>
</dbReference>
<dbReference type="InterPro" id="IPR012347">
    <property type="entry name" value="Ferritin-like"/>
</dbReference>
<dbReference type="EMBL" id="AP018042">
    <property type="protein sequence ID" value="BAX81848.1"/>
    <property type="molecule type" value="Genomic_DNA"/>
</dbReference>
<name>A0A1Y1CN49_9BACT</name>
<dbReference type="AlphaFoldDB" id="A0A1Y1CN49"/>
<protein>
    <recommendedName>
        <fullName evidence="1">Rubrerythrin diiron-binding domain-containing protein</fullName>
    </recommendedName>
</protein>
<proteinExistence type="predicted"/>
<dbReference type="CDD" id="cd01045">
    <property type="entry name" value="Ferritin_like_AB"/>
    <property type="match status" value="1"/>
</dbReference>
<gene>
    <name evidence="2" type="ORF">ALGA_3550</name>
</gene>
<dbReference type="Pfam" id="PF02915">
    <property type="entry name" value="Rubrerythrin"/>
    <property type="match status" value="1"/>
</dbReference>
<dbReference type="InterPro" id="IPR009078">
    <property type="entry name" value="Ferritin-like_SF"/>
</dbReference>
<dbReference type="SUPFAM" id="SSF47240">
    <property type="entry name" value="Ferritin-like"/>
    <property type="match status" value="1"/>
</dbReference>
<reference evidence="3" key="2">
    <citation type="journal article" date="2020" name="Antonie Van Leeuwenhoek">
        <title>Labilibaculum antarcticum sp. nov., a novel facultative anaerobic, psychrotorelant bacterium isolated from marine sediment of Antarctica.</title>
        <authorList>
            <person name="Watanabe M."/>
            <person name="Kojima H."/>
            <person name="Fukui M."/>
        </authorList>
    </citation>
    <scope>NUCLEOTIDE SEQUENCE [LARGE SCALE GENOMIC DNA]</scope>
    <source>
        <strain evidence="3">SPP2</strain>
    </source>
</reference>
<dbReference type="InterPro" id="IPR003251">
    <property type="entry name" value="Rr_diiron-bd_dom"/>
</dbReference>
<dbReference type="KEGG" id="mbas:ALGA_3550"/>
<dbReference type="GO" id="GO:0016491">
    <property type="term" value="F:oxidoreductase activity"/>
    <property type="evidence" value="ECO:0007669"/>
    <property type="project" value="InterPro"/>
</dbReference>
<keyword evidence="3" id="KW-1185">Reference proteome</keyword>
<dbReference type="GO" id="GO:0046872">
    <property type="term" value="F:metal ion binding"/>
    <property type="evidence" value="ECO:0007669"/>
    <property type="project" value="InterPro"/>
</dbReference>
<accession>A0A1Y1CN49</accession>
<evidence type="ECO:0000259" key="1">
    <source>
        <dbReference type="Pfam" id="PF02915"/>
    </source>
</evidence>
<organism evidence="2 3">
    <name type="scientific">Labilibaculum antarcticum</name>
    <dbReference type="NCBI Taxonomy" id="1717717"/>
    <lineage>
        <taxon>Bacteria</taxon>
        <taxon>Pseudomonadati</taxon>
        <taxon>Bacteroidota</taxon>
        <taxon>Bacteroidia</taxon>
        <taxon>Marinilabiliales</taxon>
        <taxon>Marinifilaceae</taxon>
        <taxon>Labilibaculum</taxon>
    </lineage>
</organism>
<reference evidence="2 3" key="1">
    <citation type="journal article" date="2018" name="Mar. Genomics">
        <title>Complete genome sequence of Marinifilaceae bacterium strain SPP2, isolated from the Antarctic marine sediment.</title>
        <authorList>
            <person name="Watanabe M."/>
            <person name="Kojima H."/>
            <person name="Fukui M."/>
        </authorList>
    </citation>
    <scope>NUCLEOTIDE SEQUENCE [LARGE SCALE GENOMIC DNA]</scope>
    <source>
        <strain evidence="2 3">SPP2</strain>
    </source>
</reference>
<feature type="domain" description="Rubrerythrin diiron-binding" evidence="1">
    <location>
        <begin position="9"/>
        <end position="134"/>
    </location>
</feature>
<dbReference type="Proteomes" id="UP000218267">
    <property type="component" value="Chromosome"/>
</dbReference>
<dbReference type="OrthoDB" id="1118885at2"/>